<evidence type="ECO:0000259" key="3">
    <source>
        <dbReference type="SMART" id="SM00244"/>
    </source>
</evidence>
<feature type="coiled-coil region" evidence="2">
    <location>
        <begin position="182"/>
        <end position="227"/>
    </location>
</feature>
<dbReference type="Gene3D" id="3.30.479.30">
    <property type="entry name" value="Band 7 domain"/>
    <property type="match status" value="1"/>
</dbReference>
<dbReference type="AlphaFoldDB" id="A0A840RHM0"/>
<evidence type="ECO:0000256" key="1">
    <source>
        <dbReference type="ARBA" id="ARBA00004167"/>
    </source>
</evidence>
<keyword evidence="4" id="KW-0378">Hydrolase</keyword>
<dbReference type="SMART" id="SM00244">
    <property type="entry name" value="PHB"/>
    <property type="match status" value="1"/>
</dbReference>
<name>A0A840RHM0_9NEIS</name>
<dbReference type="CDD" id="cd03401">
    <property type="entry name" value="SPFH_prohibitin"/>
    <property type="match status" value="1"/>
</dbReference>
<evidence type="ECO:0000313" key="5">
    <source>
        <dbReference type="Proteomes" id="UP000543030"/>
    </source>
</evidence>
<dbReference type="PRINTS" id="PR00679">
    <property type="entry name" value="PROHIBITIN"/>
</dbReference>
<dbReference type="PANTHER" id="PTHR23222:SF0">
    <property type="entry name" value="PROHIBITIN 1"/>
    <property type="match status" value="1"/>
</dbReference>
<dbReference type="Proteomes" id="UP000543030">
    <property type="component" value="Unassembled WGS sequence"/>
</dbReference>
<evidence type="ECO:0000256" key="2">
    <source>
        <dbReference type="SAM" id="Coils"/>
    </source>
</evidence>
<dbReference type="GO" id="GO:0008233">
    <property type="term" value="F:peptidase activity"/>
    <property type="evidence" value="ECO:0007669"/>
    <property type="project" value="UniProtKB-KW"/>
</dbReference>
<dbReference type="InterPro" id="IPR000163">
    <property type="entry name" value="Prohibitin"/>
</dbReference>
<reference evidence="4 5" key="1">
    <citation type="submission" date="2020-08" db="EMBL/GenBank/DDBJ databases">
        <title>Genomic Encyclopedia of Type Strains, Phase IV (KMG-IV): sequencing the most valuable type-strain genomes for metagenomic binning, comparative biology and taxonomic classification.</title>
        <authorList>
            <person name="Goeker M."/>
        </authorList>
    </citation>
    <scope>NUCLEOTIDE SEQUENCE [LARGE SCALE GENOMIC DNA]</scope>
    <source>
        <strain evidence="4 5">DSM 18233</strain>
    </source>
</reference>
<sequence>MNISARNMVSGLLVLFALMLFLGTFYTVDAGQRAIVLRYGQIRSVEADGLHLKIPLVDHVIKVDVRTLKATSPAEAGTRDLQHVSTQVAVNYHFNATSLADTYQRVGLEVEDKIVDPRIQEVVKAVVARFSAEDLLKRRDDVRSEIVAGLSGALQKYNLVLEDVQITNFKFSGAFDAAIEGKQTAEQEALKASNDLKRIQIEAQQKVAMAQAEAEAIKIQADAIRAQGGQEYVQLKAIEKWDGKLPQVAGGNTPFINLKPQ</sequence>
<feature type="domain" description="Band 7" evidence="3">
    <location>
        <begin position="23"/>
        <end position="183"/>
    </location>
</feature>
<dbReference type="EMBL" id="JACHHN010000004">
    <property type="protein sequence ID" value="MBB5191701.1"/>
    <property type="molecule type" value="Genomic_DNA"/>
</dbReference>
<dbReference type="GO" id="GO:0016020">
    <property type="term" value="C:membrane"/>
    <property type="evidence" value="ECO:0007669"/>
    <property type="project" value="UniProtKB-SubCell"/>
</dbReference>
<accession>A0A840RHM0</accession>
<dbReference type="RefSeq" id="WP_184100959.1">
    <property type="nucleotide sequence ID" value="NZ_JACHHN010000004.1"/>
</dbReference>
<dbReference type="GO" id="GO:0006508">
    <property type="term" value="P:proteolysis"/>
    <property type="evidence" value="ECO:0007669"/>
    <property type="project" value="UniProtKB-KW"/>
</dbReference>
<dbReference type="SUPFAM" id="SSF117892">
    <property type="entry name" value="Band 7/SPFH domain"/>
    <property type="match status" value="1"/>
</dbReference>
<keyword evidence="4" id="KW-0645">Protease</keyword>
<protein>
    <submittedName>
        <fullName evidence="4">Regulator of protease activity HflC (Stomatin/prohibitin superfamily)</fullName>
    </submittedName>
</protein>
<evidence type="ECO:0000313" key="4">
    <source>
        <dbReference type="EMBL" id="MBB5191701.1"/>
    </source>
</evidence>
<dbReference type="Pfam" id="PF01145">
    <property type="entry name" value="Band_7"/>
    <property type="match status" value="1"/>
</dbReference>
<comment type="caution">
    <text evidence="4">The sequence shown here is derived from an EMBL/GenBank/DDBJ whole genome shotgun (WGS) entry which is preliminary data.</text>
</comment>
<comment type="subcellular location">
    <subcellularLocation>
        <location evidence="1">Membrane</location>
        <topology evidence="1">Single-pass membrane protein</topology>
    </subcellularLocation>
</comment>
<keyword evidence="5" id="KW-1185">Reference proteome</keyword>
<organism evidence="4 5">
    <name type="scientific">Silvimonas terrae</name>
    <dbReference type="NCBI Taxonomy" id="300266"/>
    <lineage>
        <taxon>Bacteria</taxon>
        <taxon>Pseudomonadati</taxon>
        <taxon>Pseudomonadota</taxon>
        <taxon>Betaproteobacteria</taxon>
        <taxon>Neisseriales</taxon>
        <taxon>Chitinibacteraceae</taxon>
        <taxon>Silvimonas</taxon>
    </lineage>
</organism>
<keyword evidence="2" id="KW-0175">Coiled coil</keyword>
<dbReference type="PANTHER" id="PTHR23222">
    <property type="entry name" value="PROHIBITIN"/>
    <property type="match status" value="1"/>
</dbReference>
<gene>
    <name evidence="4" type="ORF">HNQ50_002431</name>
</gene>
<proteinExistence type="predicted"/>
<dbReference type="InterPro" id="IPR001107">
    <property type="entry name" value="Band_7"/>
</dbReference>
<dbReference type="InterPro" id="IPR036013">
    <property type="entry name" value="Band_7/SPFH_dom_sf"/>
</dbReference>